<evidence type="ECO:0000256" key="1">
    <source>
        <dbReference type="SAM" id="SignalP"/>
    </source>
</evidence>
<sequence length="186" mass="18748">MRSAGVAALLVAGLALVGCTAPTATPTTAPSASANASAAPVTALGALHPVFPDPVSDTSVEKESTRVADAIQALIASPAVVHVDDHARLVPATSTNGRYYGILRTVTVDASLDPIAQTTAMAKLLVAAGWIERQTGSDTGKYLDALASGTDATRSWFVIVGADSTDSSSPVVTIQLASPDLGPPTQ</sequence>
<organism evidence="2 3">
    <name type="scientific">Galbitalea soli</name>
    <dbReference type="NCBI Taxonomy" id="1268042"/>
    <lineage>
        <taxon>Bacteria</taxon>
        <taxon>Bacillati</taxon>
        <taxon>Actinomycetota</taxon>
        <taxon>Actinomycetes</taxon>
        <taxon>Micrococcales</taxon>
        <taxon>Microbacteriaceae</taxon>
        <taxon>Galbitalea</taxon>
    </lineage>
</organism>
<dbReference type="EMBL" id="JAAGWZ010000002">
    <property type="protein sequence ID" value="NEM91593.1"/>
    <property type="molecule type" value="Genomic_DNA"/>
</dbReference>
<evidence type="ECO:0000313" key="2">
    <source>
        <dbReference type="EMBL" id="NEM91593.1"/>
    </source>
</evidence>
<comment type="caution">
    <text evidence="2">The sequence shown here is derived from an EMBL/GenBank/DDBJ whole genome shotgun (WGS) entry which is preliminary data.</text>
</comment>
<proteinExistence type="predicted"/>
<dbReference type="AlphaFoldDB" id="A0A7C9PNC2"/>
<protein>
    <submittedName>
        <fullName evidence="2">Uncharacterized protein</fullName>
    </submittedName>
</protein>
<dbReference type="RefSeq" id="WP_163473392.1">
    <property type="nucleotide sequence ID" value="NZ_JAAGWZ010000002.1"/>
</dbReference>
<feature type="chain" id="PRO_5029010229" evidence="1">
    <location>
        <begin position="24"/>
        <end position="186"/>
    </location>
</feature>
<reference evidence="2 3" key="1">
    <citation type="journal article" date="2014" name="Int. J. Syst. Evol. Microbiol.">
        <title>Description of Galbitalea soli gen. nov., sp. nov., and Frondihabitans sucicola sp. nov.</title>
        <authorList>
            <person name="Kim S.J."/>
            <person name="Lim J.M."/>
            <person name="Ahn J.H."/>
            <person name="Weon H.Y."/>
            <person name="Hamada M."/>
            <person name="Suzuki K."/>
            <person name="Ahn T.Y."/>
            <person name="Kwon S.W."/>
        </authorList>
    </citation>
    <scope>NUCLEOTIDE SEQUENCE [LARGE SCALE GENOMIC DNA]</scope>
    <source>
        <strain evidence="2 3">NBRC 108727</strain>
    </source>
</reference>
<dbReference type="Proteomes" id="UP000479756">
    <property type="component" value="Unassembled WGS sequence"/>
</dbReference>
<name>A0A7C9PNC2_9MICO</name>
<dbReference type="PROSITE" id="PS51257">
    <property type="entry name" value="PROKAR_LIPOPROTEIN"/>
    <property type="match status" value="1"/>
</dbReference>
<keyword evidence="1" id="KW-0732">Signal</keyword>
<gene>
    <name evidence="2" type="ORF">G3T37_09505</name>
</gene>
<accession>A0A7C9PNC2</accession>
<feature type="signal peptide" evidence="1">
    <location>
        <begin position="1"/>
        <end position="23"/>
    </location>
</feature>
<evidence type="ECO:0000313" key="3">
    <source>
        <dbReference type="Proteomes" id="UP000479756"/>
    </source>
</evidence>
<keyword evidence="3" id="KW-1185">Reference proteome</keyword>